<proteinExistence type="predicted"/>
<keyword evidence="2" id="KW-1185">Reference proteome</keyword>
<protein>
    <submittedName>
        <fullName evidence="1">Uncharacterized protein</fullName>
    </submittedName>
</protein>
<comment type="caution">
    <text evidence="1">The sequence shown here is derived from an EMBL/GenBank/DDBJ whole genome shotgun (WGS) entry which is preliminary data.</text>
</comment>
<evidence type="ECO:0000313" key="2">
    <source>
        <dbReference type="Proteomes" id="UP000730482"/>
    </source>
</evidence>
<evidence type="ECO:0000313" key="1">
    <source>
        <dbReference type="EMBL" id="MBS2549972.1"/>
    </source>
</evidence>
<reference evidence="1 2" key="1">
    <citation type="submission" date="2020-02" db="EMBL/GenBank/DDBJ databases">
        <title>Acidophilic actinobacteria isolated from forest soil.</title>
        <authorList>
            <person name="Golinska P."/>
        </authorList>
    </citation>
    <scope>NUCLEOTIDE SEQUENCE [LARGE SCALE GENOMIC DNA]</scope>
    <source>
        <strain evidence="1 2">NL8</strain>
    </source>
</reference>
<dbReference type="Proteomes" id="UP000730482">
    <property type="component" value="Unassembled WGS sequence"/>
</dbReference>
<dbReference type="EMBL" id="JAAFYZ010000087">
    <property type="protein sequence ID" value="MBS2549972.1"/>
    <property type="molecule type" value="Genomic_DNA"/>
</dbReference>
<gene>
    <name evidence="1" type="ORF">KGQ19_24210</name>
</gene>
<dbReference type="RefSeq" id="WP_212011907.1">
    <property type="nucleotide sequence ID" value="NZ_JAAFYZ010000087.1"/>
</dbReference>
<sequence>MNEIIAGNLKTAAPRRRDRITDKRRRFSGDAFFADSEAVEDDYRRLKGGHG</sequence>
<organism evidence="1 2">
    <name type="scientific">Catenulispora pinistramenti</name>
    <dbReference type="NCBI Taxonomy" id="2705254"/>
    <lineage>
        <taxon>Bacteria</taxon>
        <taxon>Bacillati</taxon>
        <taxon>Actinomycetota</taxon>
        <taxon>Actinomycetes</taxon>
        <taxon>Catenulisporales</taxon>
        <taxon>Catenulisporaceae</taxon>
        <taxon>Catenulispora</taxon>
    </lineage>
</organism>
<accession>A0ABS5KV94</accession>
<name>A0ABS5KV94_9ACTN</name>